<organism evidence="3 4">
    <name type="scientific">Deinococcus geothermalis (strain DSM 11300 / CIP 105573 / AG-3a)</name>
    <dbReference type="NCBI Taxonomy" id="319795"/>
    <lineage>
        <taxon>Bacteria</taxon>
        <taxon>Thermotogati</taxon>
        <taxon>Deinococcota</taxon>
        <taxon>Deinococci</taxon>
        <taxon>Deinococcales</taxon>
        <taxon>Deinococcaceae</taxon>
        <taxon>Deinococcus</taxon>
    </lineage>
</organism>
<dbReference type="PANTHER" id="PTHR43708">
    <property type="entry name" value="CONSERVED EXPRESSED OXIDOREDUCTASE (EUROFUNG)"/>
    <property type="match status" value="1"/>
</dbReference>
<dbReference type="Pfam" id="PF22725">
    <property type="entry name" value="GFO_IDH_MocA_C3"/>
    <property type="match status" value="1"/>
</dbReference>
<feature type="domain" description="Gfo/Idh/MocA-like oxidoreductase N-terminal" evidence="1">
    <location>
        <begin position="6"/>
        <end position="137"/>
    </location>
</feature>
<dbReference type="Pfam" id="PF01408">
    <property type="entry name" value="GFO_IDH_MocA"/>
    <property type="match status" value="1"/>
</dbReference>
<name>Q1J2M8_DEIGD</name>
<dbReference type="HOGENOM" id="CLU_023194_17_1_0"/>
<dbReference type="SUPFAM" id="SSF51735">
    <property type="entry name" value="NAD(P)-binding Rossmann-fold domains"/>
    <property type="match status" value="1"/>
</dbReference>
<dbReference type="InterPro" id="IPR036291">
    <property type="entry name" value="NAD(P)-bd_dom_sf"/>
</dbReference>
<dbReference type="GO" id="GO:0000166">
    <property type="term" value="F:nucleotide binding"/>
    <property type="evidence" value="ECO:0007669"/>
    <property type="project" value="InterPro"/>
</dbReference>
<keyword evidence="3" id="KW-0614">Plasmid</keyword>
<dbReference type="InterPro" id="IPR055170">
    <property type="entry name" value="GFO_IDH_MocA-like_dom"/>
</dbReference>
<gene>
    <name evidence="3" type="ordered locus">Dgeo_2827</name>
</gene>
<accession>Q1J2M8</accession>
<evidence type="ECO:0000313" key="3">
    <source>
        <dbReference type="EMBL" id="ABF44256.1"/>
    </source>
</evidence>
<dbReference type="Gene3D" id="3.40.50.720">
    <property type="entry name" value="NAD(P)-binding Rossmann-like Domain"/>
    <property type="match status" value="1"/>
</dbReference>
<dbReference type="KEGG" id="dge:Dgeo_2827"/>
<dbReference type="PANTHER" id="PTHR43708:SF3">
    <property type="entry name" value="OXIDOREDUCTASE"/>
    <property type="match status" value="1"/>
</dbReference>
<feature type="domain" description="GFO/IDH/MocA-like oxidoreductase" evidence="2">
    <location>
        <begin position="145"/>
        <end position="276"/>
    </location>
</feature>
<dbReference type="EMBL" id="CP000358">
    <property type="protein sequence ID" value="ABF44256.1"/>
    <property type="molecule type" value="Genomic_DNA"/>
</dbReference>
<reference evidence="3" key="1">
    <citation type="submission" date="2006-04" db="EMBL/GenBank/DDBJ databases">
        <title>Complete sequence of plasmid1 pDGEO01 of Deinococcus geothermalis DSM 11300.</title>
        <authorList>
            <consortium name="US DOE Joint Genome Institute"/>
            <person name="Copeland A."/>
            <person name="Lucas S."/>
            <person name="Lapidus A."/>
            <person name="Barry K."/>
            <person name="Detter J.C."/>
            <person name="Glavina del Rio T."/>
            <person name="Hammon N."/>
            <person name="Israni S."/>
            <person name="Dalin E."/>
            <person name="Tice H."/>
            <person name="Pitluck S."/>
            <person name="Brettin T."/>
            <person name="Bruce D."/>
            <person name="Han C."/>
            <person name="Tapia R."/>
            <person name="Saunders E."/>
            <person name="Gilna P."/>
            <person name="Schmutz J."/>
            <person name="Larimer F."/>
            <person name="Land M."/>
            <person name="Hauser L."/>
            <person name="Kyrpides N."/>
            <person name="Kim E."/>
            <person name="Daly M.J."/>
            <person name="Fredrickson J.K."/>
            <person name="Makarova K.S."/>
            <person name="Gaidamakova E.K."/>
            <person name="Zhai M."/>
            <person name="Richardson P."/>
        </authorList>
    </citation>
    <scope>NUCLEOTIDE SEQUENCE</scope>
    <source>
        <strain evidence="3">DSM 11300</strain>
        <plasmid evidence="3">pDGEO01</plasmid>
    </source>
</reference>
<dbReference type="Gene3D" id="3.30.360.10">
    <property type="entry name" value="Dihydrodipicolinate Reductase, domain 2"/>
    <property type="match status" value="1"/>
</dbReference>
<dbReference type="RefSeq" id="WP_011525753.1">
    <property type="nucleotide sequence ID" value="NC_008010.2"/>
</dbReference>
<sequence length="393" mass="43074">MSEKLRMGMVGGGTGAFIGAVHRMAAALDGEIVFTAGALSSTPDKARASGQALGLEERRNYGTWEEMLEGELRLPPEERIHFVSIVTPNHLHHPVAKAFAAAGFHVVCDKPLVHTTAQALDLLDTARRSGVVFAVTYNYSGYPMVREARERVRRGELGEIRKVIVEYNQGWLATRLEEAGNKQADWRTDPARSGIAGALGDIGSHAENLMTTVTGLQLEALCADLTTFVPGRELDDDASMLLHFTGGARGLLWCSQIGIGAENDLHLRVFGTRGSLCWRQEDPNTLELHLLDSPLQLLRRGNPYLSEAARAATRLPSGHPEAFIEAFANLYRGVAEAIRARLENRDPDPLIADFPTLEDGLRGVQFIEKVVESARSNQKWTPAQLTAPMVPRR</sequence>
<dbReference type="eggNOG" id="COG0673">
    <property type="taxonomic scope" value="Bacteria"/>
</dbReference>
<dbReference type="InterPro" id="IPR000683">
    <property type="entry name" value="Gfo/Idh/MocA-like_OxRdtase_N"/>
</dbReference>
<dbReference type="AlphaFoldDB" id="Q1J2M8"/>
<dbReference type="InterPro" id="IPR051317">
    <property type="entry name" value="Gfo/Idh/MocA_oxidoreduct"/>
</dbReference>
<dbReference type="SUPFAM" id="SSF55347">
    <property type="entry name" value="Glyceraldehyde-3-phosphate dehydrogenase-like, C-terminal domain"/>
    <property type="match status" value="1"/>
</dbReference>
<evidence type="ECO:0000259" key="2">
    <source>
        <dbReference type="Pfam" id="PF22725"/>
    </source>
</evidence>
<evidence type="ECO:0000259" key="1">
    <source>
        <dbReference type="Pfam" id="PF01408"/>
    </source>
</evidence>
<dbReference type="Proteomes" id="UP000002431">
    <property type="component" value="Plasmid pDGEO01"/>
</dbReference>
<proteinExistence type="predicted"/>
<geneLocation type="plasmid" evidence="3 4">
    <name>pDGEO01</name>
</geneLocation>
<evidence type="ECO:0000313" key="4">
    <source>
        <dbReference type="Proteomes" id="UP000002431"/>
    </source>
</evidence>
<protein>
    <submittedName>
        <fullName evidence="3">Oxidoreductase-like protein</fullName>
    </submittedName>
</protein>
<keyword evidence="4" id="KW-1185">Reference proteome</keyword>